<accession>A0A158A346</accession>
<dbReference type="STRING" id="1777137.AWB76_01671"/>
<dbReference type="EMBL" id="FCOI02000004">
    <property type="protein sequence ID" value="SAK52173.1"/>
    <property type="molecule type" value="Genomic_DNA"/>
</dbReference>
<sequence>MRPEARAEFIVRLRKPAQTYITYYSNDRETRMLSAHEFATLMLVKDAADQIVDRHELDTLLERQLVAMEQLVSGARLPRITEDGDLLLRAVRRMH</sequence>
<evidence type="ECO:0008006" key="3">
    <source>
        <dbReference type="Google" id="ProtNLM"/>
    </source>
</evidence>
<organism evidence="1 2">
    <name type="scientific">Caballeronia temeraria</name>
    <dbReference type="NCBI Taxonomy" id="1777137"/>
    <lineage>
        <taxon>Bacteria</taxon>
        <taxon>Pseudomonadati</taxon>
        <taxon>Pseudomonadota</taxon>
        <taxon>Betaproteobacteria</taxon>
        <taxon>Burkholderiales</taxon>
        <taxon>Burkholderiaceae</taxon>
        <taxon>Caballeronia</taxon>
    </lineage>
</organism>
<evidence type="ECO:0000313" key="1">
    <source>
        <dbReference type="EMBL" id="SAK52173.1"/>
    </source>
</evidence>
<keyword evidence="2" id="KW-1185">Reference proteome</keyword>
<dbReference type="AlphaFoldDB" id="A0A158A346"/>
<gene>
    <name evidence="1" type="ORF">AWB76_01671</name>
</gene>
<evidence type="ECO:0000313" key="2">
    <source>
        <dbReference type="Proteomes" id="UP000054624"/>
    </source>
</evidence>
<dbReference type="Proteomes" id="UP000054624">
    <property type="component" value="Unassembled WGS sequence"/>
</dbReference>
<reference evidence="2" key="1">
    <citation type="submission" date="2016-01" db="EMBL/GenBank/DDBJ databases">
        <authorList>
            <person name="Peeters Charlotte."/>
        </authorList>
    </citation>
    <scope>NUCLEOTIDE SEQUENCE [LARGE SCALE GENOMIC DNA]</scope>
</reference>
<protein>
    <recommendedName>
        <fullName evidence="3">Preprotein translocase subunit SecA</fullName>
    </recommendedName>
</protein>
<name>A0A158A346_9BURK</name>
<proteinExistence type="predicted"/>